<proteinExistence type="inferred from homology"/>
<comment type="similarity">
    <text evidence="1">Belongs to the MT-A70-like family.</text>
</comment>
<evidence type="ECO:0000256" key="2">
    <source>
        <dbReference type="SAM" id="MobiDB-lite"/>
    </source>
</evidence>
<dbReference type="PROSITE" id="PS51143">
    <property type="entry name" value="MT_A70"/>
    <property type="match status" value="1"/>
</dbReference>
<dbReference type="GO" id="GO:0032259">
    <property type="term" value="P:methylation"/>
    <property type="evidence" value="ECO:0007669"/>
    <property type="project" value="InterPro"/>
</dbReference>
<sequence length="378" mass="40771">MTSKPTTEAPSSHSTSSSSPSSSPAPPSSTTSSILFQSNDKTPVTLVDIPRSLEEAQVPPGHRPSARIISGPPPRTPYITPEPRRGNDGSASTQSAGAQIAELMAAAAARGALEELRRAYSGVFCLPRVCAAVAADGEDYDDGIGMGEETEAASLLNVKIPPGAKYLHGSIQDLRQTFIDTAPQFKLIVLDPPWPNRSVRRNQKAGSRYKTVANMTEMRHLLSSIPVASHLAPDGLVAVWITNKASIYDLMTSPARGIFAAWGLELVTQWTWLKVTASGEPIFDVDSAWRKPWETLLIARRVGAKVAAGVGLKLKPRVIVAVPDVHSRKPNLRGLFDDVLGGEGQEYQGLEVFARNLTAGWWSWGDQVLHFQGAEHWG</sequence>
<organism evidence="3 4">
    <name type="scientific">Hypocrea jecorina (strain ATCC 56765 / BCRC 32924 / NRRL 11460 / Rut C-30)</name>
    <name type="common">Trichoderma reesei</name>
    <dbReference type="NCBI Taxonomy" id="1344414"/>
    <lineage>
        <taxon>Eukaryota</taxon>
        <taxon>Fungi</taxon>
        <taxon>Dikarya</taxon>
        <taxon>Ascomycota</taxon>
        <taxon>Pezizomycotina</taxon>
        <taxon>Sordariomycetes</taxon>
        <taxon>Hypocreomycetidae</taxon>
        <taxon>Hypocreales</taxon>
        <taxon>Hypocreaceae</taxon>
        <taxon>Trichoderma</taxon>
    </lineage>
</organism>
<dbReference type="Pfam" id="PF05063">
    <property type="entry name" value="MT-A70"/>
    <property type="match status" value="1"/>
</dbReference>
<dbReference type="SUPFAM" id="SSF53335">
    <property type="entry name" value="S-adenosyl-L-methionine-dependent methyltransferases"/>
    <property type="match status" value="1"/>
</dbReference>
<evidence type="ECO:0000256" key="1">
    <source>
        <dbReference type="PROSITE-ProRule" id="PRU00489"/>
    </source>
</evidence>
<protein>
    <submittedName>
        <fullName evidence="3">MT-A70-domain-containing protein</fullName>
    </submittedName>
</protein>
<dbReference type="InterPro" id="IPR007757">
    <property type="entry name" value="MT-A70-like"/>
</dbReference>
<feature type="compositionally biased region" description="Low complexity" evidence="2">
    <location>
        <begin position="1"/>
        <end position="33"/>
    </location>
</feature>
<dbReference type="HOGENOM" id="CLU_027091_4_0_1"/>
<gene>
    <name evidence="3" type="ORF">M419DRAFT_31564</name>
</gene>
<dbReference type="GO" id="GO:0008168">
    <property type="term" value="F:methyltransferase activity"/>
    <property type="evidence" value="ECO:0007669"/>
    <property type="project" value="InterPro"/>
</dbReference>
<dbReference type="PANTHER" id="PTHR12829">
    <property type="entry name" value="N6-ADENOSINE-METHYLTRANSFERASE"/>
    <property type="match status" value="1"/>
</dbReference>
<dbReference type="GO" id="GO:0005634">
    <property type="term" value="C:nucleus"/>
    <property type="evidence" value="ECO:0007669"/>
    <property type="project" value="TreeGrafter"/>
</dbReference>
<dbReference type="KEGG" id="trr:M419DRAFT_31564"/>
<dbReference type="PANTHER" id="PTHR12829:SF4">
    <property type="entry name" value="N(6)-ADENINE-SPECIFIC METHYLTRANSFERASE METTL4"/>
    <property type="match status" value="1"/>
</dbReference>
<dbReference type="OrthoDB" id="61116at2759"/>
<dbReference type="InterPro" id="IPR029063">
    <property type="entry name" value="SAM-dependent_MTases_sf"/>
</dbReference>
<accession>A0A024SLU2</accession>
<reference evidence="4" key="1">
    <citation type="journal article" date="2013" name="Ind. Biotechnol.">
        <title>Comparative genomics analysis of Trichoderma reesei strains.</title>
        <authorList>
            <person name="Koike H."/>
            <person name="Aerts A."/>
            <person name="LaButti K."/>
            <person name="Grigoriev I.V."/>
            <person name="Baker S.E."/>
        </authorList>
    </citation>
    <scope>NUCLEOTIDE SEQUENCE [LARGE SCALE GENOMIC DNA]</scope>
    <source>
        <strain evidence="4">ATCC 56765 / BCRC 32924 / NRRL 11460 / Rut C-30</strain>
    </source>
</reference>
<dbReference type="EMBL" id="KI911139">
    <property type="protein sequence ID" value="ETS06210.1"/>
    <property type="molecule type" value="Genomic_DNA"/>
</dbReference>
<evidence type="ECO:0000313" key="4">
    <source>
        <dbReference type="Proteomes" id="UP000024376"/>
    </source>
</evidence>
<evidence type="ECO:0000313" key="3">
    <source>
        <dbReference type="EMBL" id="ETS06210.1"/>
    </source>
</evidence>
<dbReference type="InterPro" id="IPR002052">
    <property type="entry name" value="DNA_methylase_N6_adenine_CS"/>
</dbReference>
<dbReference type="Gene3D" id="3.40.50.150">
    <property type="entry name" value="Vaccinia Virus protein VP39"/>
    <property type="match status" value="1"/>
</dbReference>
<dbReference type="AlphaFoldDB" id="A0A024SLU2"/>
<dbReference type="GO" id="GO:0003676">
    <property type="term" value="F:nucleic acid binding"/>
    <property type="evidence" value="ECO:0007669"/>
    <property type="project" value="InterPro"/>
</dbReference>
<feature type="region of interest" description="Disordered" evidence="2">
    <location>
        <begin position="1"/>
        <end position="96"/>
    </location>
</feature>
<dbReference type="Proteomes" id="UP000024376">
    <property type="component" value="Unassembled WGS sequence"/>
</dbReference>
<name>A0A024SLU2_HYPJR</name>
<dbReference type="PROSITE" id="PS00092">
    <property type="entry name" value="N6_MTASE"/>
    <property type="match status" value="1"/>
</dbReference>